<feature type="region of interest" description="Disordered" evidence="1">
    <location>
        <begin position="18"/>
        <end position="66"/>
    </location>
</feature>
<comment type="caution">
    <text evidence="2">The sequence shown here is derived from an EMBL/GenBank/DDBJ whole genome shotgun (WGS) entry which is preliminary data.</text>
</comment>
<proteinExistence type="predicted"/>
<feature type="region of interest" description="Disordered" evidence="1">
    <location>
        <begin position="144"/>
        <end position="176"/>
    </location>
</feature>
<evidence type="ECO:0000313" key="2">
    <source>
        <dbReference type="EMBL" id="KAK8396073.1"/>
    </source>
</evidence>
<evidence type="ECO:0000256" key="1">
    <source>
        <dbReference type="SAM" id="MobiDB-lite"/>
    </source>
</evidence>
<dbReference type="Proteomes" id="UP001487740">
    <property type="component" value="Unassembled WGS sequence"/>
</dbReference>
<dbReference type="AlphaFoldDB" id="A0AAW0U7K8"/>
<accession>A0AAW0U7K8</accession>
<gene>
    <name evidence="2" type="ORF">O3P69_005285</name>
</gene>
<keyword evidence="3" id="KW-1185">Reference proteome</keyword>
<reference evidence="2 3" key="1">
    <citation type="submission" date="2023-03" db="EMBL/GenBank/DDBJ databases">
        <title>High-quality genome of Scylla paramamosain provides insights in environmental adaptation.</title>
        <authorList>
            <person name="Zhang L."/>
        </authorList>
    </citation>
    <scope>NUCLEOTIDE SEQUENCE [LARGE SCALE GENOMIC DNA]</scope>
    <source>
        <strain evidence="2">LZ_2023a</strain>
        <tissue evidence="2">Muscle</tissue>
    </source>
</reference>
<name>A0AAW0U7K8_SCYPA</name>
<sequence length="176" mass="19141">MDSSAFKMLVRVQHTCEVGNPASSGSHSIEVEQNGGVEGPRRRTSQGDIPRGGGGRDSPRPGPRKKTIKTVKIDLGQTLDWQKTGAGVLAYWLETEHPPCFSLRNRNAAHAQSIRHVIDRAIELVMMKLSRSSSHLPSACARGLQQAPADPGHPAIRRRGQPLMHPTLEGGHPNRS</sequence>
<protein>
    <submittedName>
        <fullName evidence="2">Uncharacterized protein</fullName>
    </submittedName>
</protein>
<dbReference type="EMBL" id="JARAKH010000016">
    <property type="protein sequence ID" value="KAK8396073.1"/>
    <property type="molecule type" value="Genomic_DNA"/>
</dbReference>
<organism evidence="2 3">
    <name type="scientific">Scylla paramamosain</name>
    <name type="common">Mud crab</name>
    <dbReference type="NCBI Taxonomy" id="85552"/>
    <lineage>
        <taxon>Eukaryota</taxon>
        <taxon>Metazoa</taxon>
        <taxon>Ecdysozoa</taxon>
        <taxon>Arthropoda</taxon>
        <taxon>Crustacea</taxon>
        <taxon>Multicrustacea</taxon>
        <taxon>Malacostraca</taxon>
        <taxon>Eumalacostraca</taxon>
        <taxon>Eucarida</taxon>
        <taxon>Decapoda</taxon>
        <taxon>Pleocyemata</taxon>
        <taxon>Brachyura</taxon>
        <taxon>Eubrachyura</taxon>
        <taxon>Portunoidea</taxon>
        <taxon>Portunidae</taxon>
        <taxon>Portuninae</taxon>
        <taxon>Scylla</taxon>
    </lineage>
</organism>
<evidence type="ECO:0000313" key="3">
    <source>
        <dbReference type="Proteomes" id="UP001487740"/>
    </source>
</evidence>